<dbReference type="GO" id="GO:0032259">
    <property type="term" value="P:methylation"/>
    <property type="evidence" value="ECO:0007669"/>
    <property type="project" value="UniProtKB-KW"/>
</dbReference>
<evidence type="ECO:0000256" key="8">
    <source>
        <dbReference type="ARBA" id="ARBA00022833"/>
    </source>
</evidence>
<evidence type="ECO:0000256" key="1">
    <source>
        <dbReference type="ARBA" id="ARBA00004496"/>
    </source>
</evidence>
<evidence type="ECO:0000256" key="9">
    <source>
        <dbReference type="ARBA" id="ARBA00023167"/>
    </source>
</evidence>
<feature type="binding site" evidence="13">
    <location>
        <position position="305"/>
    </location>
    <ligand>
        <name>Zn(2+)</name>
        <dbReference type="ChEBI" id="CHEBI:29105"/>
    </ligand>
</feature>
<feature type="domain" description="Hcy-binding" evidence="14">
    <location>
        <begin position="6"/>
        <end position="320"/>
    </location>
</feature>
<proteinExistence type="predicted"/>
<dbReference type="GO" id="GO:0046872">
    <property type="term" value="F:metal ion binding"/>
    <property type="evidence" value="ECO:0007669"/>
    <property type="project" value="UniProtKB-KW"/>
</dbReference>
<keyword evidence="7 13" id="KW-0479">Metal-binding</keyword>
<evidence type="ECO:0000256" key="4">
    <source>
        <dbReference type="ARBA" id="ARBA00022605"/>
    </source>
</evidence>
<reference evidence="15 16" key="1">
    <citation type="submission" date="2020-06" db="EMBL/GenBank/DDBJ databases">
        <title>The yeast mating-type switching endonuclease HO is a domesticated member of an unorthodox homing genetic element family.</title>
        <authorList>
            <person name="Coughlan A.Y."/>
            <person name="Lombardi L."/>
            <person name="Braun-Galleani S."/>
            <person name="Martos A.R."/>
            <person name="Galeote V."/>
            <person name="Bigey F."/>
            <person name="Dequin S."/>
            <person name="Byrne K.P."/>
            <person name="Wolfe K.H."/>
        </authorList>
    </citation>
    <scope>NUCLEOTIDE SEQUENCE [LARGE SCALE GENOMIC DNA]</scope>
    <source>
        <strain evidence="15 16">CBS764</strain>
    </source>
</reference>
<sequence length="325" mass="36394">MARLALKQLLQENPRKVLVLDGGQGTELERRGINVANPVWSTIPFIDDAFWSESSAERKIVEEMYRDFMKAGAEILMTVTYQASFKSVSENTPITTLSEYNSLLTRIVDFARGCVGEDKYLIGSIGSWGAHVCCEFTGDYGPNPETIDYYEYFKPQLENFNKSPQIDVIAFETIPNIHEIKAILSWDETILSKPFYIGLSVDDNGLLRDGTTMAEIAEFIKSVGDKINPNFTLLGINCVSFNTSSDILASIHKVLPDMPLLVYPNSGEVYDAERKVWHPNGDKSNTWDLVVKRYIEAGARVIGGCCRTTPEDITEVSEAVKKYSE</sequence>
<comment type="function">
    <text evidence="12">Homocysteine S-methyltransferase involved in the conversion of S-adenosylmethionine (AdoMet) to methionine to control the methionine/AdoMet ratio. Also converts S-methylmethionine (SMM) to methionine.</text>
</comment>
<dbReference type="InterPro" id="IPR003726">
    <property type="entry name" value="HCY_dom"/>
</dbReference>
<dbReference type="RefSeq" id="XP_037141300.1">
    <property type="nucleotide sequence ID" value="XM_037285404.1"/>
</dbReference>
<comment type="subcellular location">
    <subcellularLocation>
        <location evidence="1">Cytoplasm</location>
    </subcellularLocation>
</comment>
<keyword evidence="4" id="KW-0028">Amino-acid biosynthesis</keyword>
<dbReference type="PANTHER" id="PTHR11103:SF10">
    <property type="entry name" value="HOMOCYSTEINE S-METHYLTRANSFERASE 1-RELATED"/>
    <property type="match status" value="1"/>
</dbReference>
<dbReference type="KEGG" id="tgb:HG536_0G04880"/>
<dbReference type="Pfam" id="PF02574">
    <property type="entry name" value="S-methyl_trans"/>
    <property type="match status" value="1"/>
</dbReference>
<dbReference type="SUPFAM" id="SSF82282">
    <property type="entry name" value="Homocysteine S-methyltransferase"/>
    <property type="match status" value="1"/>
</dbReference>
<dbReference type="PANTHER" id="PTHR11103">
    <property type="entry name" value="SLR1189 PROTEIN"/>
    <property type="match status" value="1"/>
</dbReference>
<evidence type="ECO:0000256" key="11">
    <source>
        <dbReference type="ARBA" id="ARBA00052655"/>
    </source>
</evidence>
<keyword evidence="9" id="KW-0486">Methionine biosynthesis</keyword>
<dbReference type="FunFam" id="3.20.20.330:FF:000005">
    <property type="entry name" value="AdoMet-homocysteine methyltransferase"/>
    <property type="match status" value="1"/>
</dbReference>
<comment type="cofactor">
    <cofactor evidence="13">
        <name>Zn(2+)</name>
        <dbReference type="ChEBI" id="CHEBI:29105"/>
    </cofactor>
</comment>
<evidence type="ECO:0000256" key="6">
    <source>
        <dbReference type="ARBA" id="ARBA00022691"/>
    </source>
</evidence>
<comment type="catalytic activity">
    <reaction evidence="11">
        <text>S-methyl-L-methionine + L-homocysteine = 2 L-methionine + H(+)</text>
        <dbReference type="Rhea" id="RHEA:26337"/>
        <dbReference type="ChEBI" id="CHEBI:15378"/>
        <dbReference type="ChEBI" id="CHEBI:57844"/>
        <dbReference type="ChEBI" id="CHEBI:58199"/>
        <dbReference type="ChEBI" id="CHEBI:58252"/>
        <dbReference type="EC" id="2.1.1.10"/>
    </reaction>
</comment>
<name>A0A7G3ZM90_9SACH</name>
<evidence type="ECO:0000256" key="5">
    <source>
        <dbReference type="ARBA" id="ARBA00022679"/>
    </source>
</evidence>
<dbReference type="Proteomes" id="UP000515788">
    <property type="component" value="Chromosome 7"/>
</dbReference>
<keyword evidence="5 13" id="KW-0808">Transferase</keyword>
<gene>
    <name evidence="15" type="ORF">HG536_0G04880</name>
</gene>
<keyword evidence="3 13" id="KW-0489">Methyltransferase</keyword>
<keyword evidence="16" id="KW-1185">Reference proteome</keyword>
<dbReference type="GO" id="GO:0009086">
    <property type="term" value="P:methionine biosynthetic process"/>
    <property type="evidence" value="ECO:0007669"/>
    <property type="project" value="UniProtKB-KW"/>
</dbReference>
<keyword evidence="6" id="KW-0949">S-adenosyl-L-methionine</keyword>
<accession>A0A7G3ZM90</accession>
<dbReference type="EMBL" id="CP059252">
    <property type="protein sequence ID" value="QLL34626.1"/>
    <property type="molecule type" value="Genomic_DNA"/>
</dbReference>
<keyword evidence="2" id="KW-0963">Cytoplasm</keyword>
<dbReference type="GeneID" id="59327867"/>
<evidence type="ECO:0000256" key="13">
    <source>
        <dbReference type="PROSITE-ProRule" id="PRU00333"/>
    </source>
</evidence>
<keyword evidence="8 13" id="KW-0862">Zinc</keyword>
<dbReference type="AlphaFoldDB" id="A0A7G3ZM90"/>
<feature type="binding site" evidence="13">
    <location>
        <position position="306"/>
    </location>
    <ligand>
        <name>Zn(2+)</name>
        <dbReference type="ChEBI" id="CHEBI:29105"/>
    </ligand>
</feature>
<evidence type="ECO:0000313" key="16">
    <source>
        <dbReference type="Proteomes" id="UP000515788"/>
    </source>
</evidence>
<dbReference type="EC" id="2.1.1.10" evidence="10"/>
<dbReference type="InterPro" id="IPR036589">
    <property type="entry name" value="HCY_dom_sf"/>
</dbReference>
<dbReference type="GO" id="GO:0008898">
    <property type="term" value="F:S-adenosylmethionine-homocysteine S-methyltransferase activity"/>
    <property type="evidence" value="ECO:0007669"/>
    <property type="project" value="UniProtKB-ARBA"/>
</dbReference>
<dbReference type="GO" id="GO:0005737">
    <property type="term" value="C:cytoplasm"/>
    <property type="evidence" value="ECO:0007669"/>
    <property type="project" value="UniProtKB-SubCell"/>
</dbReference>
<evidence type="ECO:0000256" key="2">
    <source>
        <dbReference type="ARBA" id="ARBA00022490"/>
    </source>
</evidence>
<dbReference type="Gene3D" id="3.20.20.330">
    <property type="entry name" value="Homocysteine-binding-like domain"/>
    <property type="match status" value="1"/>
</dbReference>
<dbReference type="PROSITE" id="PS50970">
    <property type="entry name" value="HCY"/>
    <property type="match status" value="1"/>
</dbReference>
<evidence type="ECO:0000259" key="14">
    <source>
        <dbReference type="PROSITE" id="PS50970"/>
    </source>
</evidence>
<protein>
    <recommendedName>
        <fullName evidence="10">homocysteine S-methyltransferase</fullName>
        <ecNumber evidence="10">2.1.1.10</ecNumber>
    </recommendedName>
</protein>
<dbReference type="OrthoDB" id="261426at2759"/>
<evidence type="ECO:0000256" key="3">
    <source>
        <dbReference type="ARBA" id="ARBA00022603"/>
    </source>
</evidence>
<evidence type="ECO:0000313" key="15">
    <source>
        <dbReference type="EMBL" id="QLL34626.1"/>
    </source>
</evidence>
<evidence type="ECO:0000256" key="7">
    <source>
        <dbReference type="ARBA" id="ARBA00022723"/>
    </source>
</evidence>
<organism evidence="15 16">
    <name type="scientific">Torulaspora globosa</name>
    <dbReference type="NCBI Taxonomy" id="48254"/>
    <lineage>
        <taxon>Eukaryota</taxon>
        <taxon>Fungi</taxon>
        <taxon>Dikarya</taxon>
        <taxon>Ascomycota</taxon>
        <taxon>Saccharomycotina</taxon>
        <taxon>Saccharomycetes</taxon>
        <taxon>Saccharomycetales</taxon>
        <taxon>Saccharomycetaceae</taxon>
        <taxon>Torulaspora</taxon>
    </lineage>
</organism>
<feature type="binding site" evidence="13">
    <location>
        <position position="238"/>
    </location>
    <ligand>
        <name>Zn(2+)</name>
        <dbReference type="ChEBI" id="CHEBI:29105"/>
    </ligand>
</feature>
<evidence type="ECO:0000256" key="12">
    <source>
        <dbReference type="ARBA" id="ARBA00053380"/>
    </source>
</evidence>
<evidence type="ECO:0000256" key="10">
    <source>
        <dbReference type="ARBA" id="ARBA00039035"/>
    </source>
</evidence>